<dbReference type="Proteomes" id="UP000708347">
    <property type="component" value="Unassembled WGS sequence"/>
</dbReference>
<dbReference type="PANTHER" id="PTHR42886">
    <property type="entry name" value="RE40534P-RELATED"/>
    <property type="match status" value="1"/>
</dbReference>
<organism evidence="2 3">
    <name type="scientific">Mycolicibacterium sphagni</name>
    <dbReference type="NCBI Taxonomy" id="1786"/>
    <lineage>
        <taxon>Bacteria</taxon>
        <taxon>Bacillati</taxon>
        <taxon>Actinomycetota</taxon>
        <taxon>Actinomycetes</taxon>
        <taxon>Mycobacteriales</taxon>
        <taxon>Mycobacteriaceae</taxon>
        <taxon>Mycolicibacterium</taxon>
    </lineage>
</organism>
<dbReference type="EMBL" id="VBSB01000005">
    <property type="protein sequence ID" value="NTY59862.1"/>
    <property type="molecule type" value="Genomic_DNA"/>
</dbReference>
<accession>A0ABX2JSQ8</accession>
<dbReference type="SUPFAM" id="SSF53474">
    <property type="entry name" value="alpha/beta-Hydrolases"/>
    <property type="match status" value="1"/>
</dbReference>
<dbReference type="RefSeq" id="WP_174397684.1">
    <property type="nucleotide sequence ID" value="NZ_VBSB01000005.1"/>
</dbReference>
<dbReference type="PANTHER" id="PTHR42886:SF42">
    <property type="entry name" value="ALPHA_BETA-HYDROLASES SUPERFAMILY PROTEIN"/>
    <property type="match status" value="1"/>
</dbReference>
<evidence type="ECO:0000259" key="1">
    <source>
        <dbReference type="Pfam" id="PF12697"/>
    </source>
</evidence>
<dbReference type="InterPro" id="IPR000073">
    <property type="entry name" value="AB_hydrolase_1"/>
</dbReference>
<keyword evidence="2" id="KW-0378">Hydrolase</keyword>
<dbReference type="GO" id="GO:0016787">
    <property type="term" value="F:hydrolase activity"/>
    <property type="evidence" value="ECO:0007669"/>
    <property type="project" value="UniProtKB-KW"/>
</dbReference>
<evidence type="ECO:0000313" key="3">
    <source>
        <dbReference type="Proteomes" id="UP000708347"/>
    </source>
</evidence>
<dbReference type="Gene3D" id="3.40.50.1820">
    <property type="entry name" value="alpha/beta hydrolase"/>
    <property type="match status" value="1"/>
</dbReference>
<name>A0ABX2JSQ8_9MYCO</name>
<protein>
    <submittedName>
        <fullName evidence="2">Alpha/beta hydrolase</fullName>
    </submittedName>
</protein>
<dbReference type="InterPro" id="IPR029058">
    <property type="entry name" value="AB_hydrolase_fold"/>
</dbReference>
<proteinExistence type="predicted"/>
<gene>
    <name evidence="2" type="ORF">FEG63_09900</name>
</gene>
<sequence length="247" mass="26727">MLELLLFVHGGWHGAWCWADNFLGFFAGQGFLAAAVSLRGHGDSPSPGPLNSCTIADYVDDVATAAAELGTSPVVVGHSMGGFVVQKYLEKHHAPAGVLMASMPSRSAHRAAVAFRIMRRHPLVSFRSYTVGTTADLVNTPRLAREHFFSEDTPESVVTACAPRLQAESHHGGGLRIRFRPGRVSTPLLVLGAEEDRSVVTREVHATARDYGTTAEMFAGMGHNMMLEPGWPVVAERIQSWLDVRGI</sequence>
<dbReference type="Pfam" id="PF12697">
    <property type="entry name" value="Abhydrolase_6"/>
    <property type="match status" value="1"/>
</dbReference>
<evidence type="ECO:0000313" key="2">
    <source>
        <dbReference type="EMBL" id="NTY59862.1"/>
    </source>
</evidence>
<reference evidence="2 3" key="1">
    <citation type="submission" date="2019-05" db="EMBL/GenBank/DDBJ databases">
        <title>Mycolicibacterium sphagni ENV482 genome assembly.</title>
        <authorList>
            <person name="Chen W."/>
            <person name="Faulkner N.W."/>
            <person name="Hyman M.R."/>
        </authorList>
    </citation>
    <scope>NUCLEOTIDE SEQUENCE [LARGE SCALE GENOMIC DNA]</scope>
    <source>
        <strain evidence="2 3">ENV482</strain>
    </source>
</reference>
<comment type="caution">
    <text evidence="2">The sequence shown here is derived from an EMBL/GenBank/DDBJ whole genome shotgun (WGS) entry which is preliminary data.</text>
</comment>
<keyword evidence="3" id="KW-1185">Reference proteome</keyword>
<feature type="domain" description="AB hydrolase-1" evidence="1">
    <location>
        <begin position="5"/>
        <end position="229"/>
    </location>
</feature>